<keyword evidence="1" id="KW-0812">Transmembrane</keyword>
<keyword evidence="3" id="KW-1185">Reference proteome</keyword>
<dbReference type="EMBL" id="AGZE01000025">
    <property type="protein sequence ID" value="EKB56528.1"/>
    <property type="molecule type" value="Genomic_DNA"/>
</dbReference>
<feature type="transmembrane region" description="Helical" evidence="1">
    <location>
        <begin position="7"/>
        <end position="24"/>
    </location>
</feature>
<dbReference type="STRING" id="883112.HMPREF9707_00886"/>
<accession>K1M2D3</accession>
<sequence length="375" mass="44366">MRRNFTAISTIIISILFLIIYWTMPLQIKQTVNSDLIHGNREVIQRLQPELYYNLSNPSINDAPTIIDVSAQSIQPKMFNLFHNTEQRDSIYQHYSLSKRPPIANQFPTNHPLVWYKINYDFNGNATELDYTVFNTDYREFSTYHYPLTNNYNTQFIACVEDQDYYYFLFTYQNFSTENEMGSQSIERLKIDKTSGDVVDSKNMAIDSKYYLNVNYHSYNTHHQSETTLICLDEVQTEPQNDLEYQPISHYQWLNIKDLTMEEVKHPEIVEDMYYNHNLIYNSTFYFVELNQDQTEATIKALDIASNKTKEIRTIPQMMDIALTSELLITAEKLSNQKIQLQAFNLLDNQLIYQENFETNKDYQWSGVSLQSENY</sequence>
<reference evidence="2 3" key="1">
    <citation type="submission" date="2012-07" db="EMBL/GenBank/DDBJ databases">
        <title>The Genome Sequence of Facklamia ignava CCUG 37419.</title>
        <authorList>
            <consortium name="The Broad Institute Genome Sequencing Platform"/>
            <person name="Earl A."/>
            <person name="Ward D."/>
            <person name="Feldgarden M."/>
            <person name="Gevers D."/>
            <person name="Huys G."/>
            <person name="Walker B."/>
            <person name="Young S.K."/>
            <person name="Zeng Q."/>
            <person name="Gargeya S."/>
            <person name="Fitzgerald M."/>
            <person name="Haas B."/>
            <person name="Abouelleil A."/>
            <person name="Alvarado L."/>
            <person name="Arachchi H.M."/>
            <person name="Berlin A.M."/>
            <person name="Chapman S.B."/>
            <person name="Goldberg J."/>
            <person name="Griggs A."/>
            <person name="Gujja S."/>
            <person name="Hansen M."/>
            <person name="Howarth C."/>
            <person name="Imamovic A."/>
            <person name="Larimer J."/>
            <person name="McCowen C."/>
            <person name="Montmayeur A."/>
            <person name="Murphy C."/>
            <person name="Neiman D."/>
            <person name="Pearson M."/>
            <person name="Priest M."/>
            <person name="Roberts A."/>
            <person name="Saif S."/>
            <person name="Shea T."/>
            <person name="Sisk P."/>
            <person name="Sykes S."/>
            <person name="Wortman J."/>
            <person name="Nusbaum C."/>
            <person name="Birren B."/>
        </authorList>
    </citation>
    <scope>NUCLEOTIDE SEQUENCE [LARGE SCALE GENOMIC DNA]</scope>
    <source>
        <strain evidence="2 3">CCUG 37419</strain>
    </source>
</reference>
<proteinExistence type="predicted"/>
<keyword evidence="1" id="KW-1133">Transmembrane helix</keyword>
<name>K1M2D3_9LACT</name>
<organism evidence="2 3">
    <name type="scientific">Falseniella ignava CCUG 37419</name>
    <dbReference type="NCBI Taxonomy" id="883112"/>
    <lineage>
        <taxon>Bacteria</taxon>
        <taxon>Bacillati</taxon>
        <taxon>Bacillota</taxon>
        <taxon>Bacilli</taxon>
        <taxon>Lactobacillales</taxon>
        <taxon>Aerococcaceae</taxon>
        <taxon>Falseniella</taxon>
    </lineage>
</organism>
<dbReference type="Proteomes" id="UP000005147">
    <property type="component" value="Unassembled WGS sequence"/>
</dbReference>
<dbReference type="HOGENOM" id="CLU_737217_0_0_9"/>
<evidence type="ECO:0000313" key="2">
    <source>
        <dbReference type="EMBL" id="EKB56528.1"/>
    </source>
</evidence>
<dbReference type="PATRIC" id="fig|883112.3.peg.881"/>
<comment type="caution">
    <text evidence="2">The sequence shown here is derived from an EMBL/GenBank/DDBJ whole genome shotgun (WGS) entry which is preliminary data.</text>
</comment>
<evidence type="ECO:0000313" key="3">
    <source>
        <dbReference type="Proteomes" id="UP000005147"/>
    </source>
</evidence>
<dbReference type="RefSeq" id="WP_006701533.1">
    <property type="nucleotide sequence ID" value="NZ_JH932301.1"/>
</dbReference>
<keyword evidence="1" id="KW-0472">Membrane</keyword>
<gene>
    <name evidence="2" type="ORF">HMPREF9707_00886</name>
</gene>
<dbReference type="AlphaFoldDB" id="K1M2D3"/>
<evidence type="ECO:0000256" key="1">
    <source>
        <dbReference type="SAM" id="Phobius"/>
    </source>
</evidence>
<protein>
    <submittedName>
        <fullName evidence="2">Uncharacterized protein</fullName>
    </submittedName>
</protein>